<dbReference type="Proteomes" id="UP000076722">
    <property type="component" value="Unassembled WGS sequence"/>
</dbReference>
<dbReference type="EMBL" id="KV419405">
    <property type="protein sequence ID" value="KZS94079.1"/>
    <property type="molecule type" value="Genomic_DNA"/>
</dbReference>
<gene>
    <name evidence="1" type="ORF">SISNIDRAFT_465629</name>
</gene>
<reference evidence="1 2" key="1">
    <citation type="journal article" date="2016" name="Mol. Biol. Evol.">
        <title>Comparative Genomics of Early-Diverging Mushroom-Forming Fungi Provides Insights into the Origins of Lignocellulose Decay Capabilities.</title>
        <authorList>
            <person name="Nagy L.G."/>
            <person name="Riley R."/>
            <person name="Tritt A."/>
            <person name="Adam C."/>
            <person name="Daum C."/>
            <person name="Floudas D."/>
            <person name="Sun H."/>
            <person name="Yadav J.S."/>
            <person name="Pangilinan J."/>
            <person name="Larsson K.H."/>
            <person name="Matsuura K."/>
            <person name="Barry K."/>
            <person name="Labutti K."/>
            <person name="Kuo R."/>
            <person name="Ohm R.A."/>
            <person name="Bhattacharya S.S."/>
            <person name="Shirouzu T."/>
            <person name="Yoshinaga Y."/>
            <person name="Martin F.M."/>
            <person name="Grigoriev I.V."/>
            <person name="Hibbett D.S."/>
        </authorList>
    </citation>
    <scope>NUCLEOTIDE SEQUENCE [LARGE SCALE GENOMIC DNA]</scope>
    <source>
        <strain evidence="1 2">HHB9708</strain>
    </source>
</reference>
<proteinExistence type="predicted"/>
<dbReference type="AlphaFoldDB" id="A0A164VE92"/>
<accession>A0A164VE92</accession>
<protein>
    <submittedName>
        <fullName evidence="1">Uncharacterized protein</fullName>
    </submittedName>
</protein>
<organism evidence="1 2">
    <name type="scientific">Sistotremastrum niveocremeum HHB9708</name>
    <dbReference type="NCBI Taxonomy" id="1314777"/>
    <lineage>
        <taxon>Eukaryota</taxon>
        <taxon>Fungi</taxon>
        <taxon>Dikarya</taxon>
        <taxon>Basidiomycota</taxon>
        <taxon>Agaricomycotina</taxon>
        <taxon>Agaricomycetes</taxon>
        <taxon>Sistotremastrales</taxon>
        <taxon>Sistotremastraceae</taxon>
        <taxon>Sertulicium</taxon>
        <taxon>Sertulicium niveocremeum</taxon>
    </lineage>
</organism>
<keyword evidence="2" id="KW-1185">Reference proteome</keyword>
<name>A0A164VE92_9AGAM</name>
<evidence type="ECO:0000313" key="1">
    <source>
        <dbReference type="EMBL" id="KZS94079.1"/>
    </source>
</evidence>
<sequence>MPCQWASCRITVTGVFHNSLVDASNIQDLADCLHASYPNKSATPFLEHYQKYSRGDWMLDWDSDIGYRTRRPVRSPSSRFPRGQSSGSIFAIPRSSIVVDKKAVITFKIGKRFKLRNASSQLTNFIQTLLIVLVIVTDTVTSNSGKVLEIQFCNVKLILKGIPHDNASQKGVIDTNLATGAIPTSNVNSVPEITGVCKTMSKEQGTSSFPKERLTSQYLGY</sequence>
<evidence type="ECO:0000313" key="2">
    <source>
        <dbReference type="Proteomes" id="UP000076722"/>
    </source>
</evidence>